<keyword evidence="8 10" id="KW-1133">Transmembrane helix</keyword>
<dbReference type="GO" id="GO:0022857">
    <property type="term" value="F:transmembrane transporter activity"/>
    <property type="evidence" value="ECO:0007669"/>
    <property type="project" value="InterPro"/>
</dbReference>
<sequence length="512" mass="57195">MLFFAAVMFIFGQGIKADAKQKFVVGFDASFPPYGYLSDDGDYVGFDLDLAAEVAKRNGWELVKQPIDWDAKDTELKVGNIDCIWNGFTMNGREKLYTWTTPYVDNSQIVIVNKDSNIKKLSDLKGKIVCVQADSSALAALKGDDATDENKKLAGEMKEITEVGDYNSAFMNLESGMVDAVCMDIGVASYKLEASGDKYRMLDERLSSEEYGIGFKKGNTKLRDKVQVTLLEMLQDGTFGTIVKKWKLEDSACLSLDNKTYIDGGKVPKVAKITPAPQKDNANETAAPESSSNTKKKGFINIALRLSEGMGATLLIFLLTLVFSMPLGLPLTAMRMSRIKIIQWIAKIYISIMRGTPLMLQLLVVFYGPHYLFNIKLPYSYRFYAVIIGFALNYAAYFAEIYRSGIQSIPVGQREAAEVLGYGKAGTFFKIIFPQMVKRIMPPVTNEVITLVKDTSLAFAIAYTEMFTVAKQVSSSMASIMPLFVAGLFYYIFNFIVAYAMELIEKKFDYYR</sequence>
<comment type="similarity">
    <text evidence="10">Belongs to the binding-protein-dependent transport system permease family.</text>
</comment>
<dbReference type="NCBIfam" id="TIGR01726">
    <property type="entry name" value="HEQRo_perm_3TM"/>
    <property type="match status" value="1"/>
</dbReference>
<dbReference type="GO" id="GO:0043190">
    <property type="term" value="C:ATP-binding cassette (ABC) transporter complex"/>
    <property type="evidence" value="ECO:0007669"/>
    <property type="project" value="InterPro"/>
</dbReference>
<feature type="region of interest" description="Disordered" evidence="11">
    <location>
        <begin position="274"/>
        <end position="293"/>
    </location>
</feature>
<feature type="transmembrane region" description="Helical" evidence="10">
    <location>
        <begin position="480"/>
        <end position="501"/>
    </location>
</feature>
<dbReference type="CDD" id="cd00996">
    <property type="entry name" value="PBP2_AatB_like"/>
    <property type="match status" value="1"/>
</dbReference>
<evidence type="ECO:0000313" key="13">
    <source>
        <dbReference type="EMBL" id="KQC86859.1"/>
    </source>
</evidence>
<evidence type="ECO:0000256" key="5">
    <source>
        <dbReference type="ARBA" id="ARBA00022692"/>
    </source>
</evidence>
<dbReference type="Gene3D" id="3.40.190.10">
    <property type="entry name" value="Periplasmic binding protein-like II"/>
    <property type="match status" value="2"/>
</dbReference>
<feature type="transmembrane region" description="Helical" evidence="10">
    <location>
        <begin position="379"/>
        <end position="399"/>
    </location>
</feature>
<feature type="domain" description="ABC transmembrane type-1" evidence="12">
    <location>
        <begin position="310"/>
        <end position="501"/>
    </location>
</feature>
<evidence type="ECO:0000256" key="1">
    <source>
        <dbReference type="ARBA" id="ARBA00004651"/>
    </source>
</evidence>
<evidence type="ECO:0000256" key="4">
    <source>
        <dbReference type="ARBA" id="ARBA00022475"/>
    </source>
</evidence>
<feature type="transmembrane region" description="Helical" evidence="10">
    <location>
        <begin position="344"/>
        <end position="367"/>
    </location>
</feature>
<protein>
    <submittedName>
        <fullName evidence="13">Amino acid ABC transporter substrate-binding protein</fullName>
    </submittedName>
</protein>
<keyword evidence="5 10" id="KW-0812">Transmembrane</keyword>
<dbReference type="InterPro" id="IPR010065">
    <property type="entry name" value="AA_ABC_transptr_permease_3TM"/>
</dbReference>
<dbReference type="InterPro" id="IPR043429">
    <property type="entry name" value="ArtM/GltK/GlnP/TcyL/YhdX-like"/>
</dbReference>
<dbReference type="InterPro" id="IPR000515">
    <property type="entry name" value="MetI-like"/>
</dbReference>
<dbReference type="PANTHER" id="PTHR30614:SF0">
    <property type="entry name" value="L-CYSTINE TRANSPORT SYSTEM PERMEASE PROTEIN TCYL"/>
    <property type="match status" value="1"/>
</dbReference>
<dbReference type="SUPFAM" id="SSF53850">
    <property type="entry name" value="Periplasmic binding protein-like II"/>
    <property type="match status" value="1"/>
</dbReference>
<evidence type="ECO:0000259" key="12">
    <source>
        <dbReference type="PROSITE" id="PS50928"/>
    </source>
</evidence>
<proteinExistence type="inferred from homology"/>
<evidence type="ECO:0000256" key="10">
    <source>
        <dbReference type="RuleBase" id="RU363032"/>
    </source>
</evidence>
<dbReference type="Proteomes" id="UP000050833">
    <property type="component" value="Unassembled WGS sequence"/>
</dbReference>
<reference evidence="13 14" key="1">
    <citation type="submission" date="2015-10" db="EMBL/GenBank/DDBJ databases">
        <title>Butyribacter intestini gen. nov., sp. nov., a butyric acid-producing bacterium of the family Lachnospiraceae isolated from the human faeces.</title>
        <authorList>
            <person name="Zou Y."/>
            <person name="Xue W."/>
            <person name="Luo G."/>
            <person name="Lv M."/>
        </authorList>
    </citation>
    <scope>NUCLEOTIDE SEQUENCE [LARGE SCALE GENOMIC DNA]</scope>
    <source>
        <strain evidence="13 14">TF01-11</strain>
    </source>
</reference>
<keyword evidence="7" id="KW-0029">Amino-acid transport</keyword>
<dbReference type="PROSITE" id="PS50928">
    <property type="entry name" value="ABC_TM1"/>
    <property type="match status" value="1"/>
</dbReference>
<evidence type="ECO:0000256" key="2">
    <source>
        <dbReference type="ARBA" id="ARBA00010333"/>
    </source>
</evidence>
<gene>
    <name evidence="13" type="ORF">APZ18_00485</name>
</gene>
<dbReference type="PROSITE" id="PS01039">
    <property type="entry name" value="SBP_BACTERIAL_3"/>
    <property type="match status" value="1"/>
</dbReference>
<dbReference type="PANTHER" id="PTHR30614">
    <property type="entry name" value="MEMBRANE COMPONENT OF AMINO ACID ABC TRANSPORTER"/>
    <property type="match status" value="1"/>
</dbReference>
<evidence type="ECO:0000256" key="6">
    <source>
        <dbReference type="ARBA" id="ARBA00022729"/>
    </source>
</evidence>
<dbReference type="Pfam" id="PF00497">
    <property type="entry name" value="SBP_bac_3"/>
    <property type="match status" value="1"/>
</dbReference>
<dbReference type="AlphaFoldDB" id="A0AAW3JXA3"/>
<comment type="similarity">
    <text evidence="2">Belongs to the bacterial solute-binding protein 3 family.</text>
</comment>
<keyword evidence="6" id="KW-0732">Signal</keyword>
<feature type="transmembrane region" description="Helical" evidence="10">
    <location>
        <begin position="310"/>
        <end position="332"/>
    </location>
</feature>
<name>A0AAW3JXA3_9FIRM</name>
<comment type="subcellular location">
    <subcellularLocation>
        <location evidence="1 10">Cell membrane</location>
        <topology evidence="1 10">Multi-pass membrane protein</topology>
    </subcellularLocation>
</comment>
<keyword evidence="9 10" id="KW-0472">Membrane</keyword>
<evidence type="ECO:0000256" key="8">
    <source>
        <dbReference type="ARBA" id="ARBA00022989"/>
    </source>
</evidence>
<comment type="caution">
    <text evidence="13">The sequence shown here is derived from an EMBL/GenBank/DDBJ whole genome shotgun (WGS) entry which is preliminary data.</text>
</comment>
<dbReference type="InterPro" id="IPR035906">
    <property type="entry name" value="MetI-like_sf"/>
</dbReference>
<dbReference type="GO" id="GO:0006865">
    <property type="term" value="P:amino acid transport"/>
    <property type="evidence" value="ECO:0007669"/>
    <property type="project" value="UniProtKB-KW"/>
</dbReference>
<dbReference type="EMBL" id="LLKB01000001">
    <property type="protein sequence ID" value="KQC86859.1"/>
    <property type="molecule type" value="Genomic_DNA"/>
</dbReference>
<dbReference type="InterPro" id="IPR001638">
    <property type="entry name" value="Solute-binding_3/MltF_N"/>
</dbReference>
<evidence type="ECO:0000256" key="11">
    <source>
        <dbReference type="SAM" id="MobiDB-lite"/>
    </source>
</evidence>
<evidence type="ECO:0000256" key="7">
    <source>
        <dbReference type="ARBA" id="ARBA00022970"/>
    </source>
</evidence>
<keyword evidence="3 10" id="KW-0813">Transport</keyword>
<evidence type="ECO:0000313" key="14">
    <source>
        <dbReference type="Proteomes" id="UP000050833"/>
    </source>
</evidence>
<dbReference type="Gene3D" id="1.10.3720.10">
    <property type="entry name" value="MetI-like"/>
    <property type="match status" value="1"/>
</dbReference>
<dbReference type="SMART" id="SM00062">
    <property type="entry name" value="PBPb"/>
    <property type="match status" value="1"/>
</dbReference>
<evidence type="ECO:0000256" key="9">
    <source>
        <dbReference type="ARBA" id="ARBA00023136"/>
    </source>
</evidence>
<keyword evidence="4" id="KW-1003">Cell membrane</keyword>
<accession>A0AAW3JXA3</accession>
<dbReference type="Pfam" id="PF00528">
    <property type="entry name" value="BPD_transp_1"/>
    <property type="match status" value="1"/>
</dbReference>
<keyword evidence="14" id="KW-1185">Reference proteome</keyword>
<dbReference type="CDD" id="cd06261">
    <property type="entry name" value="TM_PBP2"/>
    <property type="match status" value="1"/>
</dbReference>
<evidence type="ECO:0000256" key="3">
    <source>
        <dbReference type="ARBA" id="ARBA00022448"/>
    </source>
</evidence>
<dbReference type="SUPFAM" id="SSF161098">
    <property type="entry name" value="MetI-like"/>
    <property type="match status" value="1"/>
</dbReference>
<organism evidence="13 14">
    <name type="scientific">Butyribacter intestini</name>
    <dbReference type="NCBI Taxonomy" id="1703332"/>
    <lineage>
        <taxon>Bacteria</taxon>
        <taxon>Bacillati</taxon>
        <taxon>Bacillota</taxon>
        <taxon>Clostridia</taxon>
        <taxon>Lachnospirales</taxon>
        <taxon>Lachnospiraceae</taxon>
        <taxon>Butyribacter</taxon>
    </lineage>
</organism>
<dbReference type="InterPro" id="IPR018313">
    <property type="entry name" value="SBP_3_CS"/>
</dbReference>